<feature type="compositionally biased region" description="Basic and acidic residues" evidence="1">
    <location>
        <begin position="37"/>
        <end position="48"/>
    </location>
</feature>
<gene>
    <name evidence="2" type="ORF">GWO12_01230</name>
</gene>
<evidence type="ECO:0000313" key="3">
    <source>
        <dbReference type="Proteomes" id="UP000702544"/>
    </source>
</evidence>
<proteinExistence type="predicted"/>
<name>A0AAE5CAU6_9BACT</name>
<dbReference type="AlphaFoldDB" id="A0AAE5CAU6"/>
<feature type="region of interest" description="Disordered" evidence="1">
    <location>
        <begin position="27"/>
        <end position="48"/>
    </location>
</feature>
<accession>A0AAE5CAU6</accession>
<evidence type="ECO:0000313" key="2">
    <source>
        <dbReference type="EMBL" id="NIR73728.1"/>
    </source>
</evidence>
<comment type="caution">
    <text evidence="2">The sequence shown here is derived from an EMBL/GenBank/DDBJ whole genome shotgun (WGS) entry which is preliminary data.</text>
</comment>
<organism evidence="2 3">
    <name type="scientific">Candidatus Kutchimonas denitrificans</name>
    <dbReference type="NCBI Taxonomy" id="3056748"/>
    <lineage>
        <taxon>Bacteria</taxon>
        <taxon>Pseudomonadati</taxon>
        <taxon>Gemmatimonadota</taxon>
        <taxon>Gemmatimonadia</taxon>
        <taxon>Candidatus Palauibacterales</taxon>
        <taxon>Candidatus Palauibacteraceae</taxon>
        <taxon>Candidatus Kutchimonas</taxon>
    </lineage>
</organism>
<dbReference type="Proteomes" id="UP000702544">
    <property type="component" value="Unassembled WGS sequence"/>
</dbReference>
<dbReference type="EMBL" id="JAACAK010000010">
    <property type="protein sequence ID" value="NIR73728.1"/>
    <property type="molecule type" value="Genomic_DNA"/>
</dbReference>
<sequence length="72" mass="8627">MMTSYMSYKRHVAPLYRSELDRRLFATASGKGRKKQREQAKKARAEKNRREWLRGRWLKRTRLKSDPESTAA</sequence>
<reference evidence="2 3" key="1">
    <citation type="submission" date="2020-01" db="EMBL/GenBank/DDBJ databases">
        <title>Genomes assembled from Gulf of Kutch pelagic sediment metagenomes.</title>
        <authorList>
            <person name="Chandrashekar M."/>
            <person name="Mahajan M.S."/>
            <person name="Dave K.J."/>
            <person name="Vatsa P."/>
            <person name="Nathani N.M."/>
        </authorList>
    </citation>
    <scope>NUCLEOTIDE SEQUENCE [LARGE SCALE GENOMIC DNA]</scope>
    <source>
        <strain evidence="2">KS3-K002</strain>
    </source>
</reference>
<protein>
    <submittedName>
        <fullName evidence="2">Uncharacterized protein</fullName>
    </submittedName>
</protein>
<evidence type="ECO:0000256" key="1">
    <source>
        <dbReference type="SAM" id="MobiDB-lite"/>
    </source>
</evidence>